<protein>
    <submittedName>
        <fullName evidence="1">Uncharacterized protein</fullName>
    </submittedName>
</protein>
<dbReference type="RefSeq" id="WP_133286902.1">
    <property type="nucleotide sequence ID" value="NZ_SMSJ01000002.1"/>
</dbReference>
<evidence type="ECO:0000313" key="1">
    <source>
        <dbReference type="EMBL" id="TDH64137.1"/>
    </source>
</evidence>
<keyword evidence="2" id="KW-1185">Reference proteome</keyword>
<gene>
    <name evidence="1" type="ORF">E2C06_01960</name>
</gene>
<evidence type="ECO:0000313" key="2">
    <source>
        <dbReference type="Proteomes" id="UP000295096"/>
    </source>
</evidence>
<reference evidence="1 2" key="1">
    <citation type="journal article" date="2016" name="J. Microbiol.">
        <title>Dankookia rubra gen. nov., sp. nov., an alphaproteobacterium isolated from sediment of a shallow stream.</title>
        <authorList>
            <person name="Kim W.H."/>
            <person name="Kim D.H."/>
            <person name="Kang K."/>
            <person name="Ahn T.Y."/>
        </authorList>
    </citation>
    <scope>NUCLEOTIDE SEQUENCE [LARGE SCALE GENOMIC DNA]</scope>
    <source>
        <strain evidence="1 2">JCM30602</strain>
    </source>
</reference>
<name>A0A4R5QN27_9PROT</name>
<dbReference type="Proteomes" id="UP000295096">
    <property type="component" value="Unassembled WGS sequence"/>
</dbReference>
<dbReference type="AlphaFoldDB" id="A0A4R5QN27"/>
<dbReference type="EMBL" id="SMSJ01000002">
    <property type="protein sequence ID" value="TDH64137.1"/>
    <property type="molecule type" value="Genomic_DNA"/>
</dbReference>
<comment type="caution">
    <text evidence="1">The sequence shown here is derived from an EMBL/GenBank/DDBJ whole genome shotgun (WGS) entry which is preliminary data.</text>
</comment>
<sequence length="169" mass="17980">MPGPIRIARTHAGALTYAVPLPPERLPAVAPADLLAAWSLARRAAALELWGPPRLLRFDRPDGEATEIAIADADAGCWAEAIDEGYGLQTLPGLALCLRLLALVEILARVPALAPLFDVTPDGIELHPALLDAAATLPLDAGARFDETAIRRLLSRRLPPGAADRRRIA</sequence>
<proteinExistence type="predicted"/>
<accession>A0A4R5QN27</accession>
<organism evidence="1 2">
    <name type="scientific">Dankookia rubra</name>
    <dbReference type="NCBI Taxonomy" id="1442381"/>
    <lineage>
        <taxon>Bacteria</taxon>
        <taxon>Pseudomonadati</taxon>
        <taxon>Pseudomonadota</taxon>
        <taxon>Alphaproteobacteria</taxon>
        <taxon>Acetobacterales</taxon>
        <taxon>Roseomonadaceae</taxon>
        <taxon>Dankookia</taxon>
    </lineage>
</organism>